<dbReference type="NCBIfam" id="TIGR02481">
    <property type="entry name" value="hemeryth_dom"/>
    <property type="match status" value="1"/>
</dbReference>
<comment type="similarity">
    <text evidence="1">Belongs to the hemerythrin family.</text>
</comment>
<dbReference type="InterPro" id="IPR012827">
    <property type="entry name" value="Hemerythrin_metal-bd"/>
</dbReference>
<keyword evidence="3" id="KW-0408">Iron</keyword>
<feature type="domain" description="Hemerythrin-like" evidence="4">
    <location>
        <begin position="13"/>
        <end position="127"/>
    </location>
</feature>
<gene>
    <name evidence="5" type="ORF">ENR59_03040</name>
</gene>
<evidence type="ECO:0000256" key="3">
    <source>
        <dbReference type="ARBA" id="ARBA00023004"/>
    </source>
</evidence>
<sequence length="138" mass="16217">MAIIEWQDSMAIGVYHVDRQHKELVVLINDIGDAVDRGAGRSEVSHFIRRFYDYTMTHFRDEEALMDHEAYPHYFQQVYEHLACAQKAIEFHKRFIEEKDFDLGEMLAYITKWFVDHTTGVDQTLAEYVVTRRAAPGC</sequence>
<organism evidence="5">
    <name type="scientific">Fundidesulfovibrio putealis</name>
    <dbReference type="NCBI Taxonomy" id="270496"/>
    <lineage>
        <taxon>Bacteria</taxon>
        <taxon>Pseudomonadati</taxon>
        <taxon>Thermodesulfobacteriota</taxon>
        <taxon>Desulfovibrionia</taxon>
        <taxon>Desulfovibrionales</taxon>
        <taxon>Desulfovibrionaceae</taxon>
        <taxon>Fundidesulfovibrio</taxon>
    </lineage>
</organism>
<dbReference type="CDD" id="cd12107">
    <property type="entry name" value="Hemerythrin"/>
    <property type="match status" value="1"/>
</dbReference>
<dbReference type="Gene3D" id="1.20.120.50">
    <property type="entry name" value="Hemerythrin-like"/>
    <property type="match status" value="1"/>
</dbReference>
<name>A0A7C4ABU8_9BACT</name>
<keyword evidence="2" id="KW-0479">Metal-binding</keyword>
<accession>A0A7C4ABU8</accession>
<dbReference type="PANTHER" id="PTHR37164:SF1">
    <property type="entry name" value="BACTERIOHEMERYTHRIN"/>
    <property type="match status" value="1"/>
</dbReference>
<dbReference type="SUPFAM" id="SSF47188">
    <property type="entry name" value="Hemerythrin-like"/>
    <property type="match status" value="1"/>
</dbReference>
<dbReference type="InterPro" id="IPR012312">
    <property type="entry name" value="Hemerythrin-like"/>
</dbReference>
<evidence type="ECO:0000259" key="4">
    <source>
        <dbReference type="Pfam" id="PF01814"/>
    </source>
</evidence>
<evidence type="ECO:0000256" key="1">
    <source>
        <dbReference type="ARBA" id="ARBA00010587"/>
    </source>
</evidence>
<protein>
    <submittedName>
        <fullName evidence="5">Bacteriohemerythrin</fullName>
    </submittedName>
</protein>
<evidence type="ECO:0000313" key="5">
    <source>
        <dbReference type="EMBL" id="HGG91911.1"/>
    </source>
</evidence>
<dbReference type="Pfam" id="PF01814">
    <property type="entry name" value="Hemerythrin"/>
    <property type="match status" value="1"/>
</dbReference>
<dbReference type="NCBIfam" id="NF033749">
    <property type="entry name" value="bact_hemeryth"/>
    <property type="match status" value="1"/>
</dbReference>
<comment type="caution">
    <text evidence="5">The sequence shown here is derived from an EMBL/GenBank/DDBJ whole genome shotgun (WGS) entry which is preliminary data.</text>
</comment>
<dbReference type="EMBL" id="DSRP01000212">
    <property type="protein sequence ID" value="HGG91911.1"/>
    <property type="molecule type" value="Genomic_DNA"/>
</dbReference>
<dbReference type="GO" id="GO:0046872">
    <property type="term" value="F:metal ion binding"/>
    <property type="evidence" value="ECO:0007669"/>
    <property type="project" value="UniProtKB-KW"/>
</dbReference>
<dbReference type="PANTHER" id="PTHR37164">
    <property type="entry name" value="BACTERIOHEMERYTHRIN"/>
    <property type="match status" value="1"/>
</dbReference>
<dbReference type="AlphaFoldDB" id="A0A7C4ABU8"/>
<reference evidence="5" key="1">
    <citation type="journal article" date="2020" name="mSystems">
        <title>Genome- and Community-Level Interaction Insights into Carbon Utilization and Element Cycling Functions of Hydrothermarchaeota in Hydrothermal Sediment.</title>
        <authorList>
            <person name="Zhou Z."/>
            <person name="Liu Y."/>
            <person name="Xu W."/>
            <person name="Pan J."/>
            <person name="Luo Z.H."/>
            <person name="Li M."/>
        </authorList>
    </citation>
    <scope>NUCLEOTIDE SEQUENCE [LARGE SCALE GENOMIC DNA]</scope>
    <source>
        <strain evidence="5">SpSt-413</strain>
    </source>
</reference>
<dbReference type="InterPro" id="IPR035938">
    <property type="entry name" value="Hemerythrin-like_sf"/>
</dbReference>
<proteinExistence type="inferred from homology"/>
<dbReference type="InterPro" id="IPR050669">
    <property type="entry name" value="Hemerythrin"/>
</dbReference>
<evidence type="ECO:0000256" key="2">
    <source>
        <dbReference type="ARBA" id="ARBA00022723"/>
    </source>
</evidence>